<reference evidence="2 3" key="1">
    <citation type="journal article" date="2023" name="Hortic Res">
        <title>Pangenome of water caltrop reveals structural variations and asymmetric subgenome divergence after allopolyploidization.</title>
        <authorList>
            <person name="Zhang X."/>
            <person name="Chen Y."/>
            <person name="Wang L."/>
            <person name="Yuan Y."/>
            <person name="Fang M."/>
            <person name="Shi L."/>
            <person name="Lu R."/>
            <person name="Comes H.P."/>
            <person name="Ma Y."/>
            <person name="Chen Y."/>
            <person name="Huang G."/>
            <person name="Zhou Y."/>
            <person name="Zheng Z."/>
            <person name="Qiu Y."/>
        </authorList>
    </citation>
    <scope>NUCLEOTIDE SEQUENCE [LARGE SCALE GENOMIC DNA]</scope>
    <source>
        <tissue evidence="2">Roots</tissue>
    </source>
</reference>
<accession>A0AAN7L5L1</accession>
<dbReference type="CDD" id="cd00170">
    <property type="entry name" value="SEC14"/>
    <property type="match status" value="1"/>
</dbReference>
<evidence type="ECO:0000259" key="1">
    <source>
        <dbReference type="PROSITE" id="PS50191"/>
    </source>
</evidence>
<dbReference type="InterPro" id="IPR036865">
    <property type="entry name" value="CRAL-TRIO_dom_sf"/>
</dbReference>
<comment type="caution">
    <text evidence="2">The sequence shown here is derived from an EMBL/GenBank/DDBJ whole genome shotgun (WGS) entry which is preliminary data.</text>
</comment>
<evidence type="ECO:0000313" key="2">
    <source>
        <dbReference type="EMBL" id="KAK4780042.1"/>
    </source>
</evidence>
<evidence type="ECO:0000313" key="3">
    <source>
        <dbReference type="Proteomes" id="UP001345219"/>
    </source>
</evidence>
<sequence>MELKNEKLGATREEEQGCGEDILIEKSKAEIMRTIVEREDPSSKDVDDHTLRRFLRAQDLDVDKASDMFLKYLNWKRTIIPNGYIAEREIRNELAQNKLFIQGYSKKGQPIIVLLGNKHKPSKSGLDEFKRCVVYAFDKICARIPSGKDNFIAIVDLEGWGYKNSDVRGYIAALLILQDCYPERLGKLFFIHVPYMFMTAWKMICPFLDSRTTKKICFVENKKLRATLHSAIDEDQLPEIYGGKLPLVPVQDI</sequence>
<organism evidence="2 3">
    <name type="scientific">Trapa incisa</name>
    <dbReference type="NCBI Taxonomy" id="236973"/>
    <lineage>
        <taxon>Eukaryota</taxon>
        <taxon>Viridiplantae</taxon>
        <taxon>Streptophyta</taxon>
        <taxon>Embryophyta</taxon>
        <taxon>Tracheophyta</taxon>
        <taxon>Spermatophyta</taxon>
        <taxon>Magnoliopsida</taxon>
        <taxon>eudicotyledons</taxon>
        <taxon>Gunneridae</taxon>
        <taxon>Pentapetalae</taxon>
        <taxon>rosids</taxon>
        <taxon>malvids</taxon>
        <taxon>Myrtales</taxon>
        <taxon>Lythraceae</taxon>
        <taxon>Trapa</taxon>
    </lineage>
</organism>
<name>A0AAN7L5L1_9MYRT</name>
<dbReference type="PROSITE" id="PS50191">
    <property type="entry name" value="CRAL_TRIO"/>
    <property type="match status" value="1"/>
</dbReference>
<dbReference type="SUPFAM" id="SSF52087">
    <property type="entry name" value="CRAL/TRIO domain"/>
    <property type="match status" value="1"/>
</dbReference>
<protein>
    <recommendedName>
        <fullName evidence="1">CRAL-TRIO domain-containing protein</fullName>
    </recommendedName>
</protein>
<gene>
    <name evidence="2" type="ORF">SAY87_016148</name>
</gene>
<dbReference type="PANTHER" id="PTHR46277">
    <property type="entry name" value="OS03G0850700 PROTEIN"/>
    <property type="match status" value="1"/>
</dbReference>
<dbReference type="Pfam" id="PF03765">
    <property type="entry name" value="CRAL_TRIO_N"/>
    <property type="match status" value="1"/>
</dbReference>
<dbReference type="AlphaFoldDB" id="A0AAN7L5L1"/>
<dbReference type="PANTHER" id="PTHR46277:SF3">
    <property type="entry name" value="BINDING PROTEIN, PUTATIVE-RELATED"/>
    <property type="match status" value="1"/>
</dbReference>
<dbReference type="InterPro" id="IPR001251">
    <property type="entry name" value="CRAL-TRIO_dom"/>
</dbReference>
<dbReference type="EMBL" id="JAXIOK010000001">
    <property type="protein sequence ID" value="KAK4780042.1"/>
    <property type="molecule type" value="Genomic_DNA"/>
</dbReference>
<dbReference type="Pfam" id="PF00650">
    <property type="entry name" value="CRAL_TRIO"/>
    <property type="match status" value="1"/>
</dbReference>
<dbReference type="SMART" id="SM00516">
    <property type="entry name" value="SEC14"/>
    <property type="match status" value="1"/>
</dbReference>
<dbReference type="InterPro" id="IPR036273">
    <property type="entry name" value="CRAL/TRIO_N_dom_sf"/>
</dbReference>
<dbReference type="SUPFAM" id="SSF46938">
    <property type="entry name" value="CRAL/TRIO N-terminal domain"/>
    <property type="match status" value="1"/>
</dbReference>
<feature type="domain" description="CRAL-TRIO" evidence="1">
    <location>
        <begin position="87"/>
        <end position="249"/>
    </location>
</feature>
<dbReference type="SMART" id="SM01100">
    <property type="entry name" value="CRAL_TRIO_N"/>
    <property type="match status" value="1"/>
</dbReference>
<dbReference type="Gene3D" id="1.10.8.20">
    <property type="entry name" value="N-terminal domain of phosphatidylinositol transfer protein sec14p"/>
    <property type="match status" value="1"/>
</dbReference>
<keyword evidence="3" id="KW-1185">Reference proteome</keyword>
<dbReference type="Proteomes" id="UP001345219">
    <property type="component" value="Chromosome 13"/>
</dbReference>
<dbReference type="InterPro" id="IPR011074">
    <property type="entry name" value="CRAL/TRIO_N_dom"/>
</dbReference>
<proteinExistence type="predicted"/>
<dbReference type="Gene3D" id="3.40.525.10">
    <property type="entry name" value="CRAL-TRIO lipid binding domain"/>
    <property type="match status" value="1"/>
</dbReference>